<dbReference type="OrthoDB" id="3541030at2"/>
<organism evidence="1 2">
    <name type="scientific">Bailinhaonella thermotolerans</name>
    <dbReference type="NCBI Taxonomy" id="1070861"/>
    <lineage>
        <taxon>Bacteria</taxon>
        <taxon>Bacillati</taxon>
        <taxon>Actinomycetota</taxon>
        <taxon>Actinomycetes</taxon>
        <taxon>Streptosporangiales</taxon>
        <taxon>Streptosporangiaceae</taxon>
        <taxon>Bailinhaonella</taxon>
    </lineage>
</organism>
<evidence type="ECO:0000313" key="1">
    <source>
        <dbReference type="EMBL" id="RJL34649.1"/>
    </source>
</evidence>
<evidence type="ECO:0000313" key="2">
    <source>
        <dbReference type="Proteomes" id="UP000265768"/>
    </source>
</evidence>
<keyword evidence="2" id="KW-1185">Reference proteome</keyword>
<name>A0A3A4B1F0_9ACTN</name>
<proteinExistence type="predicted"/>
<dbReference type="Proteomes" id="UP000265768">
    <property type="component" value="Unassembled WGS sequence"/>
</dbReference>
<dbReference type="EMBL" id="QZEY01000002">
    <property type="protein sequence ID" value="RJL34649.1"/>
    <property type="molecule type" value="Genomic_DNA"/>
</dbReference>
<accession>A0A3A4B1F0</accession>
<protein>
    <recommendedName>
        <fullName evidence="3">Type II toxin-antitoxin system RelE/ParE family toxin</fullName>
    </recommendedName>
</protein>
<sequence>MAQIEALPKDALASLAEVRVVLELNPWGGPPLHRRNPDASIRVRTFGQEGQGLVVYLILEDQRRVEILRVTWLD</sequence>
<dbReference type="AlphaFoldDB" id="A0A3A4B1F0"/>
<evidence type="ECO:0008006" key="3">
    <source>
        <dbReference type="Google" id="ProtNLM"/>
    </source>
</evidence>
<comment type="caution">
    <text evidence="1">The sequence shown here is derived from an EMBL/GenBank/DDBJ whole genome shotgun (WGS) entry which is preliminary data.</text>
</comment>
<gene>
    <name evidence="1" type="ORF">D5H75_07490</name>
</gene>
<reference evidence="1 2" key="1">
    <citation type="submission" date="2018-09" db="EMBL/GenBank/DDBJ databases">
        <title>YIM 75507 draft genome.</title>
        <authorList>
            <person name="Tang S."/>
            <person name="Feng Y."/>
        </authorList>
    </citation>
    <scope>NUCLEOTIDE SEQUENCE [LARGE SCALE GENOMIC DNA]</scope>
    <source>
        <strain evidence="1 2">YIM 75507</strain>
    </source>
</reference>